<dbReference type="CDD" id="cd00075">
    <property type="entry name" value="HATPase"/>
    <property type="match status" value="1"/>
</dbReference>
<comment type="subcellular location">
    <subcellularLocation>
        <location evidence="2">Membrane</location>
    </subcellularLocation>
</comment>
<gene>
    <name evidence="10" type="ORF">KL86CLO1_10655</name>
</gene>
<dbReference type="PANTHER" id="PTHR43711">
    <property type="entry name" value="TWO-COMPONENT HISTIDINE KINASE"/>
    <property type="match status" value="1"/>
</dbReference>
<dbReference type="SUPFAM" id="SSF47384">
    <property type="entry name" value="Homodimeric domain of signal transducing histidine kinase"/>
    <property type="match status" value="1"/>
</dbReference>
<evidence type="ECO:0000256" key="2">
    <source>
        <dbReference type="ARBA" id="ARBA00004370"/>
    </source>
</evidence>
<keyword evidence="8" id="KW-0812">Transmembrane</keyword>
<feature type="transmembrane region" description="Helical" evidence="8">
    <location>
        <begin position="313"/>
        <end position="331"/>
    </location>
</feature>
<keyword evidence="7" id="KW-0902">Two-component regulatory system</keyword>
<evidence type="ECO:0000256" key="6">
    <source>
        <dbReference type="ARBA" id="ARBA00022777"/>
    </source>
</evidence>
<dbReference type="Pfam" id="PF00512">
    <property type="entry name" value="HisKA"/>
    <property type="match status" value="1"/>
</dbReference>
<keyword evidence="4" id="KW-0597">Phosphoprotein</keyword>
<dbReference type="InterPro" id="IPR011623">
    <property type="entry name" value="7TMR_DISM_rcpt_extracell_dom1"/>
</dbReference>
<evidence type="ECO:0000256" key="3">
    <source>
        <dbReference type="ARBA" id="ARBA00012438"/>
    </source>
</evidence>
<dbReference type="PRINTS" id="PR00344">
    <property type="entry name" value="BCTRLSENSOR"/>
</dbReference>
<dbReference type="InterPro" id="IPR004358">
    <property type="entry name" value="Sig_transdc_His_kin-like_C"/>
</dbReference>
<sequence>MLFLLLAAFLTVFALMLLFRLPKRPGSVTVIGQDGVYDLTAVIDSGAPIIHLAPDHTYYPNTYLTPENADAAIPERTDQLNKLHVQYLTQRFVLKLPDNSDTYSLTFELSGRHAMRVYVNGRIAGQTGNLGTTKQSTEVWENNITVTASAVNGKMDILLHSAQFYHAKRGASLAELSLSRPEAGMEPITFDRIKGLLVMGALLSAAIWLLVIYLMLTHTKATLYFALACVSMALRECVQSQAWTYFPIPGNVSFLLEYLSVALLTIFLCLYLKQFALGRFLKSTLYAALAGSGIYGLCVLFGDSIFYTSILKYYQFLLLLCILPGISRLFWKLRRPTWEQTAALYGIAVFFLSAVADILMYLDAFGDAGANLPVSEAAMLVFALAQSFSLYLMNSRVLAEARSAEQKLAAEKAALEGLDRMKTAFLGNVSHELKTPLAVISGYAQNAERQLLESPPDAAGVSGKMQIISSEAKRLGLMVGQILDVTRIEEGGMTVERKVCGADELINTAISSYYPMLNKNGNRLEVRLEADLPDVLADPARISQVLVNLISNAVRFTADGLITVSAREEGGFVSIRVADTGAGISAELLPFVFDRYVTRKKSGGGQDTGTGLGLYICRSIVEAHGGTISVESEEGRGAAFRFTLPIA</sequence>
<keyword evidence="6 10" id="KW-0418">Kinase</keyword>
<dbReference type="PANTHER" id="PTHR43711:SF1">
    <property type="entry name" value="HISTIDINE KINASE 1"/>
    <property type="match status" value="1"/>
</dbReference>
<dbReference type="SUPFAM" id="SSF55874">
    <property type="entry name" value="ATPase domain of HSP90 chaperone/DNA topoisomerase II/histidine kinase"/>
    <property type="match status" value="1"/>
</dbReference>
<evidence type="ECO:0000256" key="8">
    <source>
        <dbReference type="SAM" id="Phobius"/>
    </source>
</evidence>
<dbReference type="InterPro" id="IPR036097">
    <property type="entry name" value="HisK_dim/P_sf"/>
</dbReference>
<protein>
    <recommendedName>
        <fullName evidence="3">histidine kinase</fullName>
        <ecNumber evidence="3">2.7.13.3</ecNumber>
    </recommendedName>
</protein>
<dbReference type="InterPro" id="IPR003594">
    <property type="entry name" value="HATPase_dom"/>
</dbReference>
<evidence type="ECO:0000313" key="10">
    <source>
        <dbReference type="EMBL" id="SBV95504.1"/>
    </source>
</evidence>
<accession>A0A212J7T4</accession>
<feature type="domain" description="Histidine kinase" evidence="9">
    <location>
        <begin position="428"/>
        <end position="647"/>
    </location>
</feature>
<dbReference type="AlphaFoldDB" id="A0A212J7T4"/>
<evidence type="ECO:0000256" key="1">
    <source>
        <dbReference type="ARBA" id="ARBA00000085"/>
    </source>
</evidence>
<proteinExistence type="predicted"/>
<keyword evidence="8" id="KW-0472">Membrane</keyword>
<dbReference type="InterPro" id="IPR003661">
    <property type="entry name" value="HisK_dim/P_dom"/>
</dbReference>
<reference evidence="10" key="1">
    <citation type="submission" date="2016-04" db="EMBL/GenBank/DDBJ databases">
        <authorList>
            <person name="Evans L.H."/>
            <person name="Alamgir A."/>
            <person name="Owens N."/>
            <person name="Weber N.D."/>
            <person name="Virtaneva K."/>
            <person name="Barbian K."/>
            <person name="Babar A."/>
            <person name="Rosenke K."/>
        </authorList>
    </citation>
    <scope>NUCLEOTIDE SEQUENCE</scope>
    <source>
        <strain evidence="10">86</strain>
    </source>
</reference>
<dbReference type="SMART" id="SM00387">
    <property type="entry name" value="HATPase_c"/>
    <property type="match status" value="1"/>
</dbReference>
<evidence type="ECO:0000256" key="5">
    <source>
        <dbReference type="ARBA" id="ARBA00022679"/>
    </source>
</evidence>
<dbReference type="FunFam" id="3.30.565.10:FF:000006">
    <property type="entry name" value="Sensor histidine kinase WalK"/>
    <property type="match status" value="1"/>
</dbReference>
<comment type="catalytic activity">
    <reaction evidence="1">
        <text>ATP + protein L-histidine = ADP + protein N-phospho-L-histidine.</text>
        <dbReference type="EC" id="2.7.13.3"/>
    </reaction>
</comment>
<name>A0A212J7T4_9FIRM</name>
<keyword evidence="5" id="KW-0808">Transferase</keyword>
<dbReference type="InterPro" id="IPR050736">
    <property type="entry name" value="Sensor_HK_Regulatory"/>
</dbReference>
<feature type="transmembrane region" description="Helical" evidence="8">
    <location>
        <begin position="252"/>
        <end position="272"/>
    </location>
</feature>
<dbReference type="InterPro" id="IPR036890">
    <property type="entry name" value="HATPase_C_sf"/>
</dbReference>
<dbReference type="GO" id="GO:0000155">
    <property type="term" value="F:phosphorelay sensor kinase activity"/>
    <property type="evidence" value="ECO:0007669"/>
    <property type="project" value="InterPro"/>
</dbReference>
<feature type="transmembrane region" description="Helical" evidence="8">
    <location>
        <begin position="195"/>
        <end position="216"/>
    </location>
</feature>
<dbReference type="InterPro" id="IPR005467">
    <property type="entry name" value="His_kinase_dom"/>
</dbReference>
<feature type="transmembrane region" description="Helical" evidence="8">
    <location>
        <begin position="343"/>
        <end position="362"/>
    </location>
</feature>
<evidence type="ECO:0000259" key="9">
    <source>
        <dbReference type="PROSITE" id="PS50109"/>
    </source>
</evidence>
<dbReference type="Pfam" id="PF07695">
    <property type="entry name" value="7TMR-DISM_7TM"/>
    <property type="match status" value="1"/>
</dbReference>
<evidence type="ECO:0000256" key="4">
    <source>
        <dbReference type="ARBA" id="ARBA00022553"/>
    </source>
</evidence>
<dbReference type="EC" id="2.7.13.3" evidence="3"/>
<organism evidence="10">
    <name type="scientific">uncultured Eubacteriales bacterium</name>
    <dbReference type="NCBI Taxonomy" id="172733"/>
    <lineage>
        <taxon>Bacteria</taxon>
        <taxon>Bacillati</taxon>
        <taxon>Bacillota</taxon>
        <taxon>Clostridia</taxon>
        <taxon>Eubacteriales</taxon>
        <taxon>environmental samples</taxon>
    </lineage>
</organism>
<dbReference type="EMBL" id="FLUN01000001">
    <property type="protein sequence ID" value="SBV95504.1"/>
    <property type="molecule type" value="Genomic_DNA"/>
</dbReference>
<dbReference type="Gene3D" id="3.30.565.10">
    <property type="entry name" value="Histidine kinase-like ATPase, C-terminal domain"/>
    <property type="match status" value="1"/>
</dbReference>
<feature type="transmembrane region" description="Helical" evidence="8">
    <location>
        <begin position="284"/>
        <end position="307"/>
    </location>
</feature>
<keyword evidence="8" id="KW-1133">Transmembrane helix</keyword>
<dbReference type="Pfam" id="PF02518">
    <property type="entry name" value="HATPase_c"/>
    <property type="match status" value="1"/>
</dbReference>
<dbReference type="PROSITE" id="PS50109">
    <property type="entry name" value="HIS_KIN"/>
    <property type="match status" value="1"/>
</dbReference>
<feature type="transmembrane region" description="Helical" evidence="8">
    <location>
        <begin position="374"/>
        <end position="393"/>
    </location>
</feature>
<dbReference type="SMART" id="SM00388">
    <property type="entry name" value="HisKA"/>
    <property type="match status" value="1"/>
</dbReference>
<dbReference type="GO" id="GO:0016020">
    <property type="term" value="C:membrane"/>
    <property type="evidence" value="ECO:0007669"/>
    <property type="project" value="UniProtKB-SubCell"/>
</dbReference>
<dbReference type="Gene3D" id="1.10.287.130">
    <property type="match status" value="1"/>
</dbReference>
<evidence type="ECO:0000256" key="7">
    <source>
        <dbReference type="ARBA" id="ARBA00023012"/>
    </source>
</evidence>
<dbReference type="CDD" id="cd00082">
    <property type="entry name" value="HisKA"/>
    <property type="match status" value="1"/>
</dbReference>